<keyword evidence="1" id="KW-0472">Membrane</keyword>
<dbReference type="STRING" id="59919.PMM0507"/>
<dbReference type="GO" id="GO:0031977">
    <property type="term" value="C:thylakoid lumen"/>
    <property type="evidence" value="ECO:0007669"/>
    <property type="project" value="UniProtKB-UniRule"/>
</dbReference>
<dbReference type="RefSeq" id="WP_011132142.1">
    <property type="nucleotide sequence ID" value="NC_005072.1"/>
</dbReference>
<dbReference type="HAMAP" id="MF_01481">
    <property type="entry name" value="PSII_Psb27"/>
    <property type="match status" value="1"/>
</dbReference>
<comment type="similarity">
    <text evidence="1">Belongs to the Psb27 family.</text>
</comment>
<dbReference type="Gene3D" id="1.20.58.810">
    <property type="entry name" value="Photosystem II Pbs27"/>
    <property type="match status" value="1"/>
</dbReference>
<dbReference type="Proteomes" id="UP000001026">
    <property type="component" value="Chromosome"/>
</dbReference>
<comment type="subunit">
    <text evidence="1">Monomer. Forms a complex with a monomeric, partially assembled PSII. This is probably the complex in which D1 is assembled and/or replaced.</text>
</comment>
<keyword evidence="1" id="KW-0564">Palmitate</keyword>
<keyword evidence="1" id="KW-0793">Thylakoid</keyword>
<dbReference type="InterPro" id="IPR038450">
    <property type="entry name" value="PSII_Psb27_sf"/>
</dbReference>
<dbReference type="InterPro" id="IPR025585">
    <property type="entry name" value="PSII_Psb27"/>
</dbReference>
<protein>
    <recommendedName>
        <fullName evidence="1">Photosystem II lipoprotein Psb27</fullName>
    </recommendedName>
    <alternativeName>
        <fullName evidence="1">Photosystem II 11 kDa protein</fullName>
    </alternativeName>
</protein>
<dbReference type="Pfam" id="PF13326">
    <property type="entry name" value="PSII_Pbs27"/>
    <property type="match status" value="1"/>
</dbReference>
<keyword evidence="1" id="KW-0732">Signal</keyword>
<reference evidence="2 3" key="1">
    <citation type="journal article" date="2003" name="Nature">
        <title>Genome divergence in two Prochlorococcus ecotypes reflects oceanic niche differentiation.</title>
        <authorList>
            <person name="Rocap G."/>
            <person name="Larimer F.W."/>
            <person name="Lamerdin J.E."/>
            <person name="Malfatti S."/>
            <person name="Chain P."/>
            <person name="Ahlgren N.A."/>
            <person name="Arellano A."/>
            <person name="Coleman M."/>
            <person name="Hauser L."/>
            <person name="Hess W.R."/>
            <person name="Johnson Z.I."/>
            <person name="Land M.L."/>
            <person name="Lindell D."/>
            <person name="Post A.F."/>
            <person name="Regala W."/>
            <person name="Shah M."/>
            <person name="Shaw S.L."/>
            <person name="Steglich C."/>
            <person name="Sullivan M.B."/>
            <person name="Ting C.S."/>
            <person name="Tolonen A."/>
            <person name="Webb E.A."/>
            <person name="Zinser E.R."/>
            <person name="Chisholm S.W."/>
        </authorList>
    </citation>
    <scope>NUCLEOTIDE SEQUENCE [LARGE SCALE GENOMIC DNA]</scope>
    <source>
        <strain evidence="3">CCMP1986 / NIES-2087 / MED4</strain>
    </source>
</reference>
<comment type="function">
    <text evidence="1">Plays a role in the repair and/or biogenesis of the calcium-manganese-oxide cluster on the lumenal face of the thylakoid membrane. Its presence in a photosystem II (PSII) preparation prevents binding of some small extrinsic subunits and thus assembly of calcium-manganese-oxide cluster.</text>
</comment>
<dbReference type="GO" id="GO:0009523">
    <property type="term" value="C:photosystem II"/>
    <property type="evidence" value="ECO:0007669"/>
    <property type="project" value="InterPro"/>
</dbReference>
<dbReference type="GO" id="GO:0031676">
    <property type="term" value="C:plasma membrane-derived thylakoid membrane"/>
    <property type="evidence" value="ECO:0007669"/>
    <property type="project" value="UniProtKB-SubCell"/>
</dbReference>
<evidence type="ECO:0000313" key="2">
    <source>
        <dbReference type="EMBL" id="CAE18966.1"/>
    </source>
</evidence>
<dbReference type="OrthoDB" id="541086at2"/>
<accession>Q7TUD0</accession>
<evidence type="ECO:0000256" key="1">
    <source>
        <dbReference type="HAMAP-Rule" id="MF_01481"/>
    </source>
</evidence>
<organism evidence="2 3">
    <name type="scientific">Prochlorococcus marinus subsp. pastoris (strain CCMP1986 / NIES-2087 / MED4)</name>
    <dbReference type="NCBI Taxonomy" id="59919"/>
    <lineage>
        <taxon>Bacteria</taxon>
        <taxon>Bacillati</taxon>
        <taxon>Cyanobacteriota</taxon>
        <taxon>Cyanophyceae</taxon>
        <taxon>Synechococcales</taxon>
        <taxon>Prochlorococcaceae</taxon>
        <taxon>Prochlorococcus</taxon>
    </lineage>
</organism>
<dbReference type="HOGENOM" id="CLU_112237_2_0_3"/>
<dbReference type="PANTHER" id="PTHR34041:SF1">
    <property type="entry name" value="PHOTOSYSTEM II REPAIR PROTEIN PSB27-H1, CHLOROPLASTIC"/>
    <property type="match status" value="1"/>
</dbReference>
<comment type="subcellular location">
    <subcellularLocation>
        <location evidence="1">Cellular thylakoid membrane</location>
        <topology evidence="1">Lipid-anchor</topology>
        <orientation evidence="1">Lumenal side</orientation>
    </subcellularLocation>
    <text evidence="1">Associated with PSII on the lumenal side of the thylakoid membrane.</text>
</comment>
<dbReference type="GO" id="GO:0010206">
    <property type="term" value="P:photosystem II repair"/>
    <property type="evidence" value="ECO:0007669"/>
    <property type="project" value="UniProtKB-UniRule"/>
</dbReference>
<dbReference type="PANTHER" id="PTHR34041">
    <property type="entry name" value="PHOTOSYSTEM II REPAIR PROTEIN PSB27-H1, CHLOROPLASTIC"/>
    <property type="match status" value="1"/>
</dbReference>
<dbReference type="AlphaFoldDB" id="Q7TUD0"/>
<keyword evidence="1" id="KW-0449">Lipoprotein</keyword>
<dbReference type="KEGG" id="pmm:PMM0507"/>
<dbReference type="GO" id="GO:0010207">
    <property type="term" value="P:photosystem II assembly"/>
    <property type="evidence" value="ECO:0007669"/>
    <property type="project" value="UniProtKB-UniRule"/>
</dbReference>
<dbReference type="eggNOG" id="ENOG5031CPI">
    <property type="taxonomic scope" value="Bacteria"/>
</dbReference>
<dbReference type="InterPro" id="IPR017488">
    <property type="entry name" value="PSII_Psb27_cyano_bac"/>
</dbReference>
<proteinExistence type="inferred from homology"/>
<name>Q7TUD0_PROMP</name>
<dbReference type="EMBL" id="BX548174">
    <property type="protein sequence ID" value="CAE18966.1"/>
    <property type="molecule type" value="Genomic_DNA"/>
</dbReference>
<evidence type="ECO:0000313" key="3">
    <source>
        <dbReference type="Proteomes" id="UP000001026"/>
    </source>
</evidence>
<gene>
    <name evidence="1 2" type="primary">psb27</name>
    <name evidence="2" type="ordered locus">PMM0507</name>
</gene>
<sequence length="145" mass="16529">MLVKKMTELFSRFFVKAISFAICISVFFTLFNSPSYAAKTSMTGDYAKDTISVVKTLQIAVETPKDSPDKDKVRDESLALITDYISRYRNRGMVNKTQSFTTMQTALNAMAGHYKNFATRPLPDKLKERLTKEFTLAEKMVLRES</sequence>
<dbReference type="NCBIfam" id="TIGR03044">
    <property type="entry name" value="PS_II_psb27"/>
    <property type="match status" value="1"/>
</dbReference>